<dbReference type="GO" id="GO:0006004">
    <property type="term" value="P:fucose metabolic process"/>
    <property type="evidence" value="ECO:0007669"/>
    <property type="project" value="UniProtKB-KW"/>
</dbReference>
<dbReference type="InterPro" id="IPR019378">
    <property type="entry name" value="GDP-Fuc_O-FucTrfase"/>
</dbReference>
<keyword evidence="7" id="KW-0812">Transmembrane</keyword>
<evidence type="ECO:0000256" key="1">
    <source>
        <dbReference type="ARBA" id="ARBA00007737"/>
    </source>
</evidence>
<dbReference type="PANTHER" id="PTHR31288">
    <property type="entry name" value="O-FUCOSYLTRANSFERASE FAMILY PROTEIN"/>
    <property type="match status" value="1"/>
</dbReference>
<dbReference type="PANTHER" id="PTHR31288:SF5">
    <property type="entry name" value="PROTEIN MANNAN SYNTHESIS-RELATED 1"/>
    <property type="match status" value="1"/>
</dbReference>
<keyword evidence="2" id="KW-0328">Glycosyltransferase</keyword>
<dbReference type="CDD" id="cd11299">
    <property type="entry name" value="O-FucT_plant"/>
    <property type="match status" value="1"/>
</dbReference>
<keyword evidence="4" id="KW-0294">Fucose metabolism</keyword>
<keyword evidence="3" id="KW-0808">Transferase</keyword>
<dbReference type="GO" id="GO:0016757">
    <property type="term" value="F:glycosyltransferase activity"/>
    <property type="evidence" value="ECO:0007669"/>
    <property type="project" value="UniProtKB-KW"/>
</dbReference>
<evidence type="ECO:0000256" key="5">
    <source>
        <dbReference type="ARBA" id="ARBA00023277"/>
    </source>
</evidence>
<reference evidence="8 9" key="1">
    <citation type="journal article" date="2021" name="Hortic Res">
        <title>Chromosome-scale assembly of the Dendrobium chrysotoxum genome enhances the understanding of orchid evolution.</title>
        <authorList>
            <person name="Zhang Y."/>
            <person name="Zhang G.Q."/>
            <person name="Zhang D."/>
            <person name="Liu X.D."/>
            <person name="Xu X.Y."/>
            <person name="Sun W.H."/>
            <person name="Yu X."/>
            <person name="Zhu X."/>
            <person name="Wang Z.W."/>
            <person name="Zhao X."/>
            <person name="Zhong W.Y."/>
            <person name="Chen H."/>
            <person name="Yin W.L."/>
            <person name="Huang T."/>
            <person name="Niu S.C."/>
            <person name="Liu Z.J."/>
        </authorList>
    </citation>
    <scope>NUCLEOTIDE SEQUENCE [LARGE SCALE GENOMIC DNA]</scope>
    <source>
        <strain evidence="8">Lindl</strain>
    </source>
</reference>
<accession>A0AAV7H099</accession>
<gene>
    <name evidence="8" type="ORF">IEQ34_008500</name>
</gene>
<dbReference type="InterPro" id="IPR024709">
    <property type="entry name" value="FucosylTrfase_pln"/>
</dbReference>
<keyword evidence="5" id="KW-0119">Carbohydrate metabolism</keyword>
<evidence type="ECO:0000256" key="3">
    <source>
        <dbReference type="ARBA" id="ARBA00022679"/>
    </source>
</evidence>
<dbReference type="Pfam" id="PF10250">
    <property type="entry name" value="O-FucT"/>
    <property type="match status" value="1"/>
</dbReference>
<evidence type="ECO:0000256" key="2">
    <source>
        <dbReference type="ARBA" id="ARBA00022676"/>
    </source>
</evidence>
<comment type="caution">
    <text evidence="8">The sequence shown here is derived from an EMBL/GenBank/DDBJ whole genome shotgun (WGS) entry which is preliminary data.</text>
</comment>
<evidence type="ECO:0000256" key="7">
    <source>
        <dbReference type="SAM" id="Phobius"/>
    </source>
</evidence>
<proteinExistence type="inferred from homology"/>
<feature type="transmembrane region" description="Helical" evidence="7">
    <location>
        <begin position="78"/>
        <end position="95"/>
    </location>
</feature>
<evidence type="ECO:0000256" key="6">
    <source>
        <dbReference type="ARBA" id="ARBA00030350"/>
    </source>
</evidence>
<evidence type="ECO:0000256" key="4">
    <source>
        <dbReference type="ARBA" id="ARBA00023253"/>
    </source>
</evidence>
<dbReference type="AlphaFoldDB" id="A0AAV7H099"/>
<dbReference type="EMBL" id="JAGFBR010000009">
    <property type="protein sequence ID" value="KAH0460925.1"/>
    <property type="molecule type" value="Genomic_DNA"/>
</dbReference>
<feature type="transmembrane region" description="Helical" evidence="7">
    <location>
        <begin position="40"/>
        <end position="66"/>
    </location>
</feature>
<organism evidence="8 9">
    <name type="scientific">Dendrobium chrysotoxum</name>
    <name type="common">Orchid</name>
    <dbReference type="NCBI Taxonomy" id="161865"/>
    <lineage>
        <taxon>Eukaryota</taxon>
        <taxon>Viridiplantae</taxon>
        <taxon>Streptophyta</taxon>
        <taxon>Embryophyta</taxon>
        <taxon>Tracheophyta</taxon>
        <taxon>Spermatophyta</taxon>
        <taxon>Magnoliopsida</taxon>
        <taxon>Liliopsida</taxon>
        <taxon>Asparagales</taxon>
        <taxon>Orchidaceae</taxon>
        <taxon>Epidendroideae</taxon>
        <taxon>Malaxideae</taxon>
        <taxon>Dendrobiinae</taxon>
        <taxon>Dendrobium</taxon>
    </lineage>
</organism>
<protein>
    <recommendedName>
        <fullName evidence="6">O-fucosyltransferase family protein</fullName>
    </recommendedName>
</protein>
<evidence type="ECO:0000313" key="9">
    <source>
        <dbReference type="Proteomes" id="UP000775213"/>
    </source>
</evidence>
<sequence length="504" mass="56931">MRAHSFAVQLIAVQLLRCRLPVLSATFQGSGVASLFLCRRSILLLLSVLISARLISFAVFRCSTLWRIATMAVDPRQILGAFLTISMFAMLGNMIKRDHFDAYKMSLQMQSGVRLKKFEENKVSAITLLSKSPWNVDSQQLKQCWTKPVSKDTEPSKGFIVFSLTNGPDHHVSQLADAVVIARYLNATLVLPEIRGSEQGQKRKFQDMYDVDKFMRSLDGVITIVKELPPEVTTRSPAVVRVPNRASEDFIMKKIEPIFRAKGYLRLATYFPSVNLKLREKQNADLASTTCLAMFGSLELKPEIQELVDMMAGSLRTLNQKSNGCFVAIDLRTDVLEKKICKQNGFKQRKSCYNAQEIAEFLKKMGFDGNTTIYLTQTWWHESLNFFREIFPNTYIKDDLIPADKKGAFLKPGSSDLQRAIDFYICSQSDAFVPAFTGLFYGHVAGRRIASGRTQILVPSSLSPDFLSSFVSKKNHLAYSCKELFWLMSFANVILIEDVSFLIC</sequence>
<comment type="similarity">
    <text evidence="1">Belongs to the glycosyltransferase GT106 family.</text>
</comment>
<name>A0AAV7H099_DENCH</name>
<keyword evidence="7" id="KW-1133">Transmembrane helix</keyword>
<keyword evidence="9" id="KW-1185">Reference proteome</keyword>
<evidence type="ECO:0000313" key="8">
    <source>
        <dbReference type="EMBL" id="KAH0460925.1"/>
    </source>
</evidence>
<dbReference type="Proteomes" id="UP000775213">
    <property type="component" value="Unassembled WGS sequence"/>
</dbReference>
<keyword evidence="7" id="KW-0472">Membrane</keyword>